<feature type="signal peptide" evidence="1">
    <location>
        <begin position="1"/>
        <end position="21"/>
    </location>
</feature>
<dbReference type="InterPro" id="IPR031315">
    <property type="entry name" value="LNS2/PITP"/>
</dbReference>
<accession>A0ABS5ZCN4</accession>
<sequence length="342" mass="38666">MKLTVKLAIFASVVHVSNLMATQQSDQVPPVIYDGCSAYDIASLAPKLKSSPIKAFRHQYSQILTHWFKPFHMVHDAVANPGKSTTITAKFDYDRVWHKDLEDEDIHAYLFGTGMEQWTYLGQYTTNNDGKIHVKIPGQKAGDYVIRMVVEGDGTTVDGFLSVRQPKHEAIVFDLDGTLTISDAEQVGDYIGIKTATPFYYAKETLQAYREKGYQLIFLSARPYWLAKDSRDWLQHTMQQPDWHLHTNENGELTKAGQGHKAFKTKYLKRLQKERNLKIVRAYGNAQSDIDAYEEAGIPKAETYILGENAGNDGTQVVGDDYVYHFTSVVASMPEAKCKQLK</sequence>
<feature type="domain" description="LNS2/PITP" evidence="2">
    <location>
        <begin position="171"/>
        <end position="315"/>
    </location>
</feature>
<dbReference type="EMBL" id="JAGSOY010000025">
    <property type="protein sequence ID" value="MBU2711818.1"/>
    <property type="molecule type" value="Genomic_DNA"/>
</dbReference>
<comment type="caution">
    <text evidence="3">The sequence shown here is derived from an EMBL/GenBank/DDBJ whole genome shotgun (WGS) entry which is preliminary data.</text>
</comment>
<dbReference type="SUPFAM" id="SSF56784">
    <property type="entry name" value="HAD-like"/>
    <property type="match status" value="1"/>
</dbReference>
<dbReference type="Pfam" id="PF24694">
    <property type="entry name" value="LNS2_PITM1-3"/>
    <property type="match status" value="1"/>
</dbReference>
<reference evidence="3 4" key="1">
    <citation type="submission" date="2021-04" db="EMBL/GenBank/DDBJ databases">
        <authorList>
            <person name="Pira H."/>
            <person name="Risdian C."/>
            <person name="Wink J."/>
        </authorList>
    </citation>
    <scope>NUCLEOTIDE SEQUENCE [LARGE SCALE GENOMIC DNA]</scope>
    <source>
        <strain evidence="3 4">WH53</strain>
    </source>
</reference>
<evidence type="ECO:0000313" key="4">
    <source>
        <dbReference type="Proteomes" id="UP000690515"/>
    </source>
</evidence>
<proteinExistence type="predicted"/>
<keyword evidence="1" id="KW-0732">Signal</keyword>
<protein>
    <submittedName>
        <fullName evidence="3">Haloacid dehalogenase</fullName>
    </submittedName>
</protein>
<evidence type="ECO:0000259" key="2">
    <source>
        <dbReference type="SMART" id="SM00775"/>
    </source>
</evidence>
<dbReference type="Pfam" id="PF24695">
    <property type="entry name" value="PITM1-3"/>
    <property type="match status" value="1"/>
</dbReference>
<gene>
    <name evidence="3" type="ORF">KCG35_12180</name>
</gene>
<dbReference type="Gene3D" id="3.40.50.1000">
    <property type="entry name" value="HAD superfamily/HAD-like"/>
    <property type="match status" value="1"/>
</dbReference>
<dbReference type="RefSeq" id="WP_215819972.1">
    <property type="nucleotide sequence ID" value="NZ_JAGSOY010000025.1"/>
</dbReference>
<name>A0ABS5ZCN4_9GAMM</name>
<feature type="chain" id="PRO_5045762335" evidence="1">
    <location>
        <begin position="22"/>
        <end position="342"/>
    </location>
</feature>
<dbReference type="PANTHER" id="PTHR10658">
    <property type="entry name" value="PHOSPHATIDYLINOSITOL TRANSFER PROTEIN"/>
    <property type="match status" value="1"/>
</dbReference>
<dbReference type="SMART" id="SM00775">
    <property type="entry name" value="LNS2"/>
    <property type="match status" value="1"/>
</dbReference>
<organism evidence="3 4">
    <name type="scientific">Zooshikella harenae</name>
    <dbReference type="NCBI Taxonomy" id="2827238"/>
    <lineage>
        <taxon>Bacteria</taxon>
        <taxon>Pseudomonadati</taxon>
        <taxon>Pseudomonadota</taxon>
        <taxon>Gammaproteobacteria</taxon>
        <taxon>Oceanospirillales</taxon>
        <taxon>Zooshikellaceae</taxon>
        <taxon>Zooshikella</taxon>
    </lineage>
</organism>
<dbReference type="InterPro" id="IPR036412">
    <property type="entry name" value="HAD-like_sf"/>
</dbReference>
<evidence type="ECO:0000256" key="1">
    <source>
        <dbReference type="SAM" id="SignalP"/>
    </source>
</evidence>
<dbReference type="InterPro" id="IPR023214">
    <property type="entry name" value="HAD_sf"/>
</dbReference>
<keyword evidence="4" id="KW-1185">Reference proteome</keyword>
<dbReference type="Proteomes" id="UP000690515">
    <property type="component" value="Unassembled WGS sequence"/>
</dbReference>
<dbReference type="InterPro" id="IPR001666">
    <property type="entry name" value="PI_transfer"/>
</dbReference>
<dbReference type="PANTHER" id="PTHR10658:SF11">
    <property type="entry name" value="VIBRATOR, ISOFORM B"/>
    <property type="match status" value="1"/>
</dbReference>
<dbReference type="CDD" id="cd01427">
    <property type="entry name" value="HAD_like"/>
    <property type="match status" value="1"/>
</dbReference>
<evidence type="ECO:0000313" key="3">
    <source>
        <dbReference type="EMBL" id="MBU2711818.1"/>
    </source>
</evidence>